<evidence type="ECO:0000256" key="1">
    <source>
        <dbReference type="SAM" id="Coils"/>
    </source>
</evidence>
<dbReference type="AlphaFoldDB" id="A0A543PKN3"/>
<feature type="coiled-coil region" evidence="1">
    <location>
        <begin position="30"/>
        <end position="57"/>
    </location>
</feature>
<dbReference type="OrthoDB" id="3287605at2"/>
<protein>
    <recommendedName>
        <fullName evidence="4">Tetratricopeptide repeat protein</fullName>
    </recommendedName>
</protein>
<gene>
    <name evidence="2" type="ORF">FHX52_3853</name>
</gene>
<comment type="caution">
    <text evidence="2">The sequence shown here is derived from an EMBL/GenBank/DDBJ whole genome shotgun (WGS) entry which is preliminary data.</text>
</comment>
<dbReference type="InterPro" id="IPR011990">
    <property type="entry name" value="TPR-like_helical_dom_sf"/>
</dbReference>
<name>A0A543PKN3_9MICO</name>
<reference evidence="2 3" key="1">
    <citation type="submission" date="2019-06" db="EMBL/GenBank/DDBJ databases">
        <title>Sequencing the genomes of 1000 actinobacteria strains.</title>
        <authorList>
            <person name="Klenk H.-P."/>
        </authorList>
    </citation>
    <scope>NUCLEOTIDE SEQUENCE [LARGE SCALE GENOMIC DNA]</scope>
    <source>
        <strain evidence="2 3">DSM 21776</strain>
    </source>
</reference>
<accession>A0A543PKN3</accession>
<dbReference type="EMBL" id="VFQF01000003">
    <property type="protein sequence ID" value="TQN44637.1"/>
    <property type="molecule type" value="Genomic_DNA"/>
</dbReference>
<evidence type="ECO:0008006" key="4">
    <source>
        <dbReference type="Google" id="ProtNLM"/>
    </source>
</evidence>
<keyword evidence="1" id="KW-0175">Coiled coil</keyword>
<dbReference type="SUPFAM" id="SSF48452">
    <property type="entry name" value="TPR-like"/>
    <property type="match status" value="1"/>
</dbReference>
<dbReference type="RefSeq" id="WP_141823965.1">
    <property type="nucleotide sequence ID" value="NZ_BAAAQC010000019.1"/>
</dbReference>
<evidence type="ECO:0000313" key="3">
    <source>
        <dbReference type="Proteomes" id="UP000320085"/>
    </source>
</evidence>
<evidence type="ECO:0000313" key="2">
    <source>
        <dbReference type="EMBL" id="TQN44637.1"/>
    </source>
</evidence>
<sequence>MPAASANAGAGPVGVLVGDRVASVNRRYIIAMIHRMADRYEDAIEELQQVVELDRAMMHQDLHSNTAMLEQVRAELQQYGPRTEP</sequence>
<organism evidence="2 3">
    <name type="scientific">Humibacillus xanthopallidus</name>
    <dbReference type="NCBI Taxonomy" id="412689"/>
    <lineage>
        <taxon>Bacteria</taxon>
        <taxon>Bacillati</taxon>
        <taxon>Actinomycetota</taxon>
        <taxon>Actinomycetes</taxon>
        <taxon>Micrococcales</taxon>
        <taxon>Intrasporangiaceae</taxon>
        <taxon>Humibacillus</taxon>
    </lineage>
</organism>
<dbReference type="Proteomes" id="UP000320085">
    <property type="component" value="Unassembled WGS sequence"/>
</dbReference>
<proteinExistence type="predicted"/>